<sequence>MELKLSISEDLTPVSLEKIAAFIASIQKENGEIPWSVGGKTDPWDHVESAMGLSVGGFYEEARQAYEWLANAQLSDGSWWSEILDGKIINSTKESNFSSYVAVGVFHYYLITRDIKFLKMMWPTVSQGIQYAINLQAPNGEIYWAKNKNGAIDKMALLTGSSSVYMSIKCALAIAGILGKKRPRWQKAMAPLGVAIKDRPDSFNMIKSRYSMDWYYPILCGAITGEEAKRRIAHLWEKFVVPEWGVRCVSDRPWVTMAETAEFILTLAAIEDNSRAKMILSWLTDKRFSDGSFWMGVTFPDGVIWPEEKTGWTAAAVMLAWDALNEITPAGKLFNHKFWASMK</sequence>
<dbReference type="SUPFAM" id="SSF48208">
    <property type="entry name" value="Six-hairpin glycosidases"/>
    <property type="match status" value="1"/>
</dbReference>
<gene>
    <name evidence="1" type="ORF">ASZ90_008046</name>
</gene>
<dbReference type="InterPro" id="IPR012341">
    <property type="entry name" value="6hp_glycosidase-like_sf"/>
</dbReference>
<dbReference type="Gene3D" id="1.50.10.10">
    <property type="match status" value="1"/>
</dbReference>
<reference evidence="1" key="1">
    <citation type="journal article" date="2015" name="Proc. Natl. Acad. Sci. U.S.A.">
        <title>Networks of energetic and metabolic interactions define dynamics in microbial communities.</title>
        <authorList>
            <person name="Embree M."/>
            <person name="Liu J.K."/>
            <person name="Al-Bassam M.M."/>
            <person name="Zengler K."/>
        </authorList>
    </citation>
    <scope>NUCLEOTIDE SEQUENCE</scope>
</reference>
<dbReference type="AlphaFoldDB" id="A0A0W8FMK3"/>
<comment type="caution">
    <text evidence="1">The sequence shown here is derived from an EMBL/GenBank/DDBJ whole genome shotgun (WGS) entry which is preliminary data.</text>
</comment>
<evidence type="ECO:0008006" key="2">
    <source>
        <dbReference type="Google" id="ProtNLM"/>
    </source>
</evidence>
<evidence type="ECO:0000313" key="1">
    <source>
        <dbReference type="EMBL" id="KUG22181.1"/>
    </source>
</evidence>
<name>A0A0W8FMK3_9ZZZZ</name>
<organism evidence="1">
    <name type="scientific">hydrocarbon metagenome</name>
    <dbReference type="NCBI Taxonomy" id="938273"/>
    <lineage>
        <taxon>unclassified sequences</taxon>
        <taxon>metagenomes</taxon>
        <taxon>ecological metagenomes</taxon>
    </lineage>
</organism>
<dbReference type="EMBL" id="LNQE01000981">
    <property type="protein sequence ID" value="KUG22181.1"/>
    <property type="molecule type" value="Genomic_DNA"/>
</dbReference>
<protein>
    <recommendedName>
        <fullName evidence="2">Phenyltransferase domain-containing protein</fullName>
    </recommendedName>
</protein>
<proteinExistence type="predicted"/>
<dbReference type="InterPro" id="IPR008928">
    <property type="entry name" value="6-hairpin_glycosidase_sf"/>
</dbReference>
<dbReference type="GO" id="GO:0005975">
    <property type="term" value="P:carbohydrate metabolic process"/>
    <property type="evidence" value="ECO:0007669"/>
    <property type="project" value="InterPro"/>
</dbReference>
<accession>A0A0W8FMK3</accession>